<keyword evidence="12" id="KW-1185">Reference proteome</keyword>
<name>A0A1E5RL62_9ASCO</name>
<dbReference type="AlphaFoldDB" id="A0A1E5RL62"/>
<organism evidence="11 12">
    <name type="scientific">Hanseniaspora opuntiae</name>
    <dbReference type="NCBI Taxonomy" id="211096"/>
    <lineage>
        <taxon>Eukaryota</taxon>
        <taxon>Fungi</taxon>
        <taxon>Dikarya</taxon>
        <taxon>Ascomycota</taxon>
        <taxon>Saccharomycotina</taxon>
        <taxon>Saccharomycetes</taxon>
        <taxon>Saccharomycodales</taxon>
        <taxon>Saccharomycodaceae</taxon>
        <taxon>Hanseniaspora</taxon>
    </lineage>
</organism>
<dbReference type="GO" id="GO:0015031">
    <property type="term" value="P:protein transport"/>
    <property type="evidence" value="ECO:0007669"/>
    <property type="project" value="UniProtKB-KW"/>
</dbReference>
<evidence type="ECO:0000259" key="10">
    <source>
        <dbReference type="SMART" id="SM00397"/>
    </source>
</evidence>
<evidence type="ECO:0000313" key="12">
    <source>
        <dbReference type="Proteomes" id="UP000095605"/>
    </source>
</evidence>
<proteinExistence type="inferred from homology"/>
<dbReference type="GO" id="GO:0031201">
    <property type="term" value="C:SNARE complex"/>
    <property type="evidence" value="ECO:0007669"/>
    <property type="project" value="TreeGrafter"/>
</dbReference>
<dbReference type="GO" id="GO:0005484">
    <property type="term" value="F:SNAP receptor activity"/>
    <property type="evidence" value="ECO:0007669"/>
    <property type="project" value="TreeGrafter"/>
</dbReference>
<keyword evidence="7" id="KW-0175">Coiled coil</keyword>
<dbReference type="GO" id="GO:0000139">
    <property type="term" value="C:Golgi membrane"/>
    <property type="evidence" value="ECO:0007669"/>
    <property type="project" value="UniProtKB-SubCell"/>
</dbReference>
<evidence type="ECO:0000256" key="9">
    <source>
        <dbReference type="SAM" id="Phobius"/>
    </source>
</evidence>
<keyword evidence="8 9" id="KW-0472">Membrane</keyword>
<dbReference type="SUPFAM" id="SSF58038">
    <property type="entry name" value="SNARE fusion complex"/>
    <property type="match status" value="1"/>
</dbReference>
<dbReference type="GO" id="GO:0000149">
    <property type="term" value="F:SNARE binding"/>
    <property type="evidence" value="ECO:0007669"/>
    <property type="project" value="TreeGrafter"/>
</dbReference>
<evidence type="ECO:0000256" key="4">
    <source>
        <dbReference type="ARBA" id="ARBA00022692"/>
    </source>
</evidence>
<feature type="transmembrane region" description="Helical" evidence="9">
    <location>
        <begin position="187"/>
        <end position="205"/>
    </location>
</feature>
<sequence length="208" mass="24451">MSNLWNTYNSEFQITLKRTRELLSQKQTTSKESLKTIESLKFDLENLLKNLDLESGNSQEERNLLREYKNILRNEINVEYDELLAEQKRRELLGDGREYTPYKDDDMTDSLLNKNSQLLTETGNRLSNINDIVNDTTLVGNDILMNLKQQRETLENSRQTLYNSNTYIDNSMVTLKSMSRRLIANKYISYCIIVVLILMILLVLYNKF</sequence>
<gene>
    <name evidence="11" type="ORF">AWRI3578_g1605</name>
</gene>
<keyword evidence="5" id="KW-0653">Protein transport</keyword>
<evidence type="ECO:0000256" key="5">
    <source>
        <dbReference type="ARBA" id="ARBA00022927"/>
    </source>
</evidence>
<evidence type="ECO:0000256" key="7">
    <source>
        <dbReference type="ARBA" id="ARBA00023054"/>
    </source>
</evidence>
<dbReference type="Gene3D" id="1.20.5.110">
    <property type="match status" value="1"/>
</dbReference>
<reference evidence="12" key="1">
    <citation type="journal article" date="2016" name="Genome Announc.">
        <title>Genome sequences of three species of Hanseniaspora isolated from spontaneous wine fermentations.</title>
        <authorList>
            <person name="Sternes P.R."/>
            <person name="Lee D."/>
            <person name="Kutyna D.R."/>
            <person name="Borneman A.R."/>
        </authorList>
    </citation>
    <scope>NUCLEOTIDE SEQUENCE [LARGE SCALE GENOMIC DNA]</scope>
    <source>
        <strain evidence="12">AWRI3578</strain>
    </source>
</reference>
<protein>
    <submittedName>
        <fullName evidence="11">t-SNARE VTI1</fullName>
    </submittedName>
</protein>
<feature type="domain" description="T-SNARE coiled-coil homology" evidence="10">
    <location>
        <begin position="111"/>
        <end position="178"/>
    </location>
</feature>
<dbReference type="FunFam" id="1.20.5.110:FF:000002">
    <property type="entry name" value="Vesicle transport through interaction with t-SNAREsB"/>
    <property type="match status" value="1"/>
</dbReference>
<dbReference type="Pfam" id="PF12352">
    <property type="entry name" value="V-SNARE_C"/>
    <property type="match status" value="1"/>
</dbReference>
<evidence type="ECO:0000256" key="2">
    <source>
        <dbReference type="ARBA" id="ARBA00006108"/>
    </source>
</evidence>
<dbReference type="InterPro" id="IPR000727">
    <property type="entry name" value="T_SNARE_dom"/>
</dbReference>
<accession>A0A1E5RL62</accession>
<dbReference type="GO" id="GO:0031902">
    <property type="term" value="C:late endosome membrane"/>
    <property type="evidence" value="ECO:0007669"/>
    <property type="project" value="TreeGrafter"/>
</dbReference>
<comment type="caution">
    <text evidence="11">The sequence shown here is derived from an EMBL/GenBank/DDBJ whole genome shotgun (WGS) entry which is preliminary data.</text>
</comment>
<dbReference type="Proteomes" id="UP000095605">
    <property type="component" value="Unassembled WGS sequence"/>
</dbReference>
<comment type="subcellular location">
    <subcellularLocation>
        <location evidence="1">Golgi apparatus membrane</location>
        <topology evidence="1">Single-pass type IV membrane protein</topology>
    </subcellularLocation>
</comment>
<dbReference type="GO" id="GO:0006906">
    <property type="term" value="P:vesicle fusion"/>
    <property type="evidence" value="ECO:0007669"/>
    <property type="project" value="TreeGrafter"/>
</dbReference>
<keyword evidence="3" id="KW-0813">Transport</keyword>
<keyword evidence="4 9" id="KW-0812">Transmembrane</keyword>
<dbReference type="GO" id="GO:0012507">
    <property type="term" value="C:ER to Golgi transport vesicle membrane"/>
    <property type="evidence" value="ECO:0007669"/>
    <property type="project" value="TreeGrafter"/>
</dbReference>
<evidence type="ECO:0000256" key="1">
    <source>
        <dbReference type="ARBA" id="ARBA00004409"/>
    </source>
</evidence>
<evidence type="ECO:0000313" key="11">
    <source>
        <dbReference type="EMBL" id="OEJ87636.1"/>
    </source>
</evidence>
<dbReference type="SMART" id="SM00397">
    <property type="entry name" value="t_SNARE"/>
    <property type="match status" value="1"/>
</dbReference>
<keyword evidence="6 9" id="KW-1133">Transmembrane helix</keyword>
<evidence type="ECO:0000256" key="8">
    <source>
        <dbReference type="ARBA" id="ARBA00023136"/>
    </source>
</evidence>
<dbReference type="OrthoDB" id="430637at2759"/>
<dbReference type="GO" id="GO:0005789">
    <property type="term" value="C:endoplasmic reticulum membrane"/>
    <property type="evidence" value="ECO:0007669"/>
    <property type="project" value="TreeGrafter"/>
</dbReference>
<comment type="similarity">
    <text evidence="2">Belongs to the VTI1 family.</text>
</comment>
<evidence type="ECO:0000256" key="3">
    <source>
        <dbReference type="ARBA" id="ARBA00022448"/>
    </source>
</evidence>
<evidence type="ECO:0000256" key="6">
    <source>
        <dbReference type="ARBA" id="ARBA00022989"/>
    </source>
</evidence>
<dbReference type="PANTHER" id="PTHR21230">
    <property type="entry name" value="VESICLE TRANSPORT V-SNARE PROTEIN VTI1-RELATED"/>
    <property type="match status" value="1"/>
</dbReference>
<dbReference type="EMBL" id="LPNL01000004">
    <property type="protein sequence ID" value="OEJ87636.1"/>
    <property type="molecule type" value="Genomic_DNA"/>
</dbReference>